<dbReference type="AlphaFoldDB" id="A0AAX3IQ61"/>
<evidence type="ECO:0000313" key="3">
    <source>
        <dbReference type="Proteomes" id="UP000658741"/>
    </source>
</evidence>
<accession>A0AAX3IQ61</accession>
<evidence type="ECO:0000256" key="1">
    <source>
        <dbReference type="SAM" id="SignalP"/>
    </source>
</evidence>
<feature type="signal peptide" evidence="1">
    <location>
        <begin position="1"/>
        <end position="22"/>
    </location>
</feature>
<gene>
    <name evidence="2" type="ORF">CAGEJMGA_00081</name>
</gene>
<proteinExistence type="predicted"/>
<comment type="caution">
    <text evidence="2">The sequence shown here is derived from an EMBL/GenBank/DDBJ whole genome shotgun (WGS) entry which is preliminary data.</text>
</comment>
<dbReference type="EMBL" id="CABFLD010000011">
    <property type="protein sequence ID" value="VTX49391.1"/>
    <property type="molecule type" value="Genomic_DNA"/>
</dbReference>
<sequence>MYQKKPLMLLFCSTFVSPFIMGQTVDTTNNQQPTTNNQQKYIARNCCVWRQ</sequence>
<evidence type="ECO:0000313" key="2">
    <source>
        <dbReference type="EMBL" id="VTX49391.1"/>
    </source>
</evidence>
<organism evidence="2 3">
    <name type="scientific">Haemophilus influenzae</name>
    <dbReference type="NCBI Taxonomy" id="727"/>
    <lineage>
        <taxon>Bacteria</taxon>
        <taxon>Pseudomonadati</taxon>
        <taxon>Pseudomonadota</taxon>
        <taxon>Gammaproteobacteria</taxon>
        <taxon>Pasteurellales</taxon>
        <taxon>Pasteurellaceae</taxon>
        <taxon>Haemophilus</taxon>
    </lineage>
</organism>
<keyword evidence="1" id="KW-0732">Signal</keyword>
<protein>
    <submittedName>
        <fullName evidence="2">Uncharacterized protein</fullName>
    </submittedName>
</protein>
<feature type="chain" id="PRO_5043813799" evidence="1">
    <location>
        <begin position="23"/>
        <end position="51"/>
    </location>
</feature>
<name>A0AAX3IQ61_HAEIF</name>
<dbReference type="Proteomes" id="UP000658741">
    <property type="component" value="Unassembled WGS sequence"/>
</dbReference>
<reference evidence="2" key="1">
    <citation type="submission" date="2019-05" db="EMBL/GenBank/DDBJ databases">
        <authorList>
            <person name="Hibberd M."/>
        </authorList>
    </citation>
    <scope>NUCLEOTIDE SEQUENCE</scope>
    <source>
        <strain evidence="2">Haemophilus_influenzae_BgEED16</strain>
    </source>
</reference>